<dbReference type="STRING" id="1817864.A2Z21_05840"/>
<dbReference type="PANTHER" id="PTHR40266:SF2">
    <property type="entry name" value="TOXIN HIGB-1"/>
    <property type="match status" value="1"/>
</dbReference>
<protein>
    <submittedName>
        <fullName evidence="1">Plasmid maintenance system killer protein</fullName>
    </submittedName>
</protein>
<dbReference type="SUPFAM" id="SSF143011">
    <property type="entry name" value="RelE-like"/>
    <property type="match status" value="1"/>
</dbReference>
<dbReference type="InterPro" id="IPR035093">
    <property type="entry name" value="RelE/ParE_toxin_dom_sf"/>
</dbReference>
<name>A0A1F5V2A5_FRAXR</name>
<sequence length="94" mass="11010">MIESFASKEAEKVFHGEVSKRLPPDIQRTARRKMLYLDDAEALQDLRAVPGHPLEKLKGSRSGQYSIRKNDQWRIRFEWVANKARNVEIVDYHS</sequence>
<proteinExistence type="predicted"/>
<dbReference type="PANTHER" id="PTHR40266">
    <property type="entry name" value="TOXIN HIGB-1"/>
    <property type="match status" value="1"/>
</dbReference>
<dbReference type="Gene3D" id="3.30.2310.20">
    <property type="entry name" value="RelE-like"/>
    <property type="match status" value="1"/>
</dbReference>
<dbReference type="Proteomes" id="UP000179157">
    <property type="component" value="Unassembled WGS sequence"/>
</dbReference>
<comment type="caution">
    <text evidence="1">The sequence shown here is derived from an EMBL/GenBank/DDBJ whole genome shotgun (WGS) entry which is preliminary data.</text>
</comment>
<gene>
    <name evidence="1" type="ORF">A2Z21_05840</name>
</gene>
<organism evidence="1 2">
    <name type="scientific">Fraserbacteria sp. (strain RBG_16_55_9)</name>
    <dbReference type="NCBI Taxonomy" id="1817864"/>
    <lineage>
        <taxon>Bacteria</taxon>
        <taxon>Candidatus Fraseribacteriota</taxon>
    </lineage>
</organism>
<evidence type="ECO:0000313" key="1">
    <source>
        <dbReference type="EMBL" id="OGF57553.1"/>
    </source>
</evidence>
<dbReference type="Pfam" id="PF05015">
    <property type="entry name" value="HigB-like_toxin"/>
    <property type="match status" value="1"/>
</dbReference>
<reference evidence="1 2" key="1">
    <citation type="journal article" date="2016" name="Nat. Commun.">
        <title>Thousands of microbial genomes shed light on interconnected biogeochemical processes in an aquifer system.</title>
        <authorList>
            <person name="Anantharaman K."/>
            <person name="Brown C.T."/>
            <person name="Hug L.A."/>
            <person name="Sharon I."/>
            <person name="Castelle C.J."/>
            <person name="Probst A.J."/>
            <person name="Thomas B.C."/>
            <person name="Singh A."/>
            <person name="Wilkins M.J."/>
            <person name="Karaoz U."/>
            <person name="Brodie E.L."/>
            <person name="Williams K.H."/>
            <person name="Hubbard S.S."/>
            <person name="Banfield J.F."/>
        </authorList>
    </citation>
    <scope>NUCLEOTIDE SEQUENCE [LARGE SCALE GENOMIC DNA]</scope>
    <source>
        <strain evidence="2">RBG_16_55_9</strain>
    </source>
</reference>
<accession>A0A1F5V2A5</accession>
<evidence type="ECO:0000313" key="2">
    <source>
        <dbReference type="Proteomes" id="UP000179157"/>
    </source>
</evidence>
<dbReference type="EMBL" id="MFGX01000010">
    <property type="protein sequence ID" value="OGF57553.1"/>
    <property type="molecule type" value="Genomic_DNA"/>
</dbReference>
<dbReference type="InterPro" id="IPR007711">
    <property type="entry name" value="HigB-1"/>
</dbReference>
<dbReference type="AlphaFoldDB" id="A0A1F5V2A5"/>